<gene>
    <name evidence="3" type="ORF">AVENLUH13518_01446</name>
</gene>
<feature type="chain" id="PRO_5007563057" description="DUF2147 domain-containing protein" evidence="1">
    <location>
        <begin position="18"/>
        <end position="143"/>
    </location>
</feature>
<evidence type="ECO:0000313" key="3">
    <source>
        <dbReference type="EMBL" id="KXZ71204.1"/>
    </source>
</evidence>
<evidence type="ECO:0000259" key="2">
    <source>
        <dbReference type="Pfam" id="PF09917"/>
    </source>
</evidence>
<feature type="domain" description="DUF2147" evidence="2">
    <location>
        <begin position="25"/>
        <end position="141"/>
    </location>
</feature>
<dbReference type="PANTHER" id="PTHR36919:SF3">
    <property type="entry name" value="BLL5882 PROTEIN"/>
    <property type="match status" value="1"/>
</dbReference>
<accession>A0A150HVW6</accession>
<name>A0A150HVW6_9GAMM</name>
<dbReference type="PATRIC" id="fig|52133.19.peg.1468"/>
<feature type="signal peptide" evidence="1">
    <location>
        <begin position="1"/>
        <end position="17"/>
    </location>
</feature>
<protein>
    <recommendedName>
        <fullName evidence="2">DUF2147 domain-containing protein</fullName>
    </recommendedName>
</protein>
<dbReference type="PANTHER" id="PTHR36919">
    <property type="entry name" value="BLR1215 PROTEIN"/>
    <property type="match status" value="1"/>
</dbReference>
<organism evidence="3 4">
    <name type="scientific">Acinetobacter venetianus</name>
    <dbReference type="NCBI Taxonomy" id="52133"/>
    <lineage>
        <taxon>Bacteria</taxon>
        <taxon>Pseudomonadati</taxon>
        <taxon>Pseudomonadota</taxon>
        <taxon>Gammaproteobacteria</taxon>
        <taxon>Moraxellales</taxon>
        <taxon>Moraxellaceae</taxon>
        <taxon>Acinetobacter</taxon>
    </lineage>
</organism>
<dbReference type="Pfam" id="PF09917">
    <property type="entry name" value="DUF2147"/>
    <property type="match status" value="1"/>
</dbReference>
<sequence>MKIILLFIFLLPSLAYAIDPLGGTNWKTIDDKTNQVTAIIQFNEDKNGNLTAKIKKVLVPGEEDICKSCIGEFKNKSLKDLVIVTGLKKVRENEYENGKILDPDTGKIYKFNARIENNGKKLVGRGYLGLSLIGRNQIWYRIN</sequence>
<dbReference type="EMBL" id="JRHX01000039">
    <property type="protein sequence ID" value="KXZ71204.1"/>
    <property type="molecule type" value="Genomic_DNA"/>
</dbReference>
<dbReference type="AlphaFoldDB" id="A0A150HVW6"/>
<keyword evidence="1" id="KW-0732">Signal</keyword>
<proteinExistence type="predicted"/>
<evidence type="ECO:0000256" key="1">
    <source>
        <dbReference type="SAM" id="SignalP"/>
    </source>
</evidence>
<dbReference type="RefSeq" id="WP_061524528.1">
    <property type="nucleotide sequence ID" value="NZ_JRHX01000039.1"/>
</dbReference>
<dbReference type="Proteomes" id="UP000075544">
    <property type="component" value="Unassembled WGS sequence"/>
</dbReference>
<comment type="caution">
    <text evidence="3">The sequence shown here is derived from an EMBL/GenBank/DDBJ whole genome shotgun (WGS) entry which is preliminary data.</text>
</comment>
<evidence type="ECO:0000313" key="4">
    <source>
        <dbReference type="Proteomes" id="UP000075544"/>
    </source>
</evidence>
<dbReference type="Gene3D" id="2.40.128.520">
    <property type="match status" value="1"/>
</dbReference>
<reference evidence="3 4" key="1">
    <citation type="journal article" date="2016" name="Sci. Rep.">
        <title>Genomic and phenotypic characterization of the species Acinetobacter venetianus.</title>
        <authorList>
            <person name="Fondi M."/>
            <person name="Maida I."/>
            <person name="Perrin E."/>
            <person name="Orlandini V."/>
            <person name="La Torre L."/>
            <person name="Bosi E."/>
            <person name="Negroni A."/>
            <person name="Zanaroli G."/>
            <person name="Fava F."/>
            <person name="Decorosi F."/>
            <person name="Giovannetti L."/>
            <person name="Viti C."/>
            <person name="Vaneechoutte M."/>
            <person name="Dijkshoorn L."/>
            <person name="Fani R."/>
        </authorList>
    </citation>
    <scope>NUCLEOTIDE SEQUENCE [LARGE SCALE GENOMIC DNA]</scope>
    <source>
        <strain evidence="3 4">LUH13518</strain>
    </source>
</reference>
<dbReference type="InterPro" id="IPR019223">
    <property type="entry name" value="DUF2147"/>
</dbReference>